<feature type="domain" description="Molybdenum cofactor biosynthesis protein F N-terminal" evidence="1">
    <location>
        <begin position="349"/>
        <end position="446"/>
    </location>
</feature>
<accession>A0AAE9ZXD1</accession>
<keyword evidence="3" id="KW-1185">Reference proteome</keyword>
<dbReference type="InterPro" id="IPR024724">
    <property type="entry name" value="MoaF_N"/>
</dbReference>
<protein>
    <submittedName>
        <fullName evidence="2">MoaF N-terminal domain-containing protein</fullName>
    </submittedName>
</protein>
<dbReference type="Pfam" id="PF10703">
    <property type="entry name" value="MoaF"/>
    <property type="match status" value="1"/>
</dbReference>
<dbReference type="RefSeq" id="WP_330931052.1">
    <property type="nucleotide sequence ID" value="NZ_CP119075.1"/>
</dbReference>
<sequence length="606" mass="68205">MNTRHYQPLQMHRIAYTELSQTQIDAALRDTRKGPNSASTSSEDLAGKTLTIVTDDGPTLSYTFHDGRELTVAENGAAGVRADYGALALKQLVLVSHLVPGTQKGFNLIIDRETQLVTVFEVWFSGYVALTNAVRAARELEPFDFPNGQKHREVQRQVYYGYVKTDAEAPAARHHITNRLEGKGLYWKQDTGIETLEFYCSILSSNFVELTRFGGEMTVCSPSDYIMINEHQFVYSRVEAELSGIFTLHVVDLFDVAQVGVRLGFNEKDVLEYHLYRGSGEVTGQIASFEVFGNNGEEIAWGDRGRPEIRGQRLVYRPLDTFPVMTDAEVRDQVFHHAKAFNNGEGSTSRGMSGYKGPQIMRFVGRQLTVRMDNGGPVIAYDFTSGTQLRWRYEGDANWREAWYEMYEPDGELYFFAHLLDEAFPRQCAMVALDLKNGLSTCIIGETGTPFRNNETTPHFHFGVLEMEGITPPTYQRHHWTDELVGEAVTWNYQPGSPGMTSMHLYTTPTTYSWLIFLTDGSGGMQWSSPGWYAKLREDVFIMAWVEEACNGTLGVICFNRRTMNNAGFDYAVGPDGLSLKVVGARARHAGKFNVEKYLGLVPRNV</sequence>
<evidence type="ECO:0000313" key="2">
    <source>
        <dbReference type="EMBL" id="WED64283.1"/>
    </source>
</evidence>
<gene>
    <name evidence="2" type="ORF">PXH66_18250</name>
</gene>
<dbReference type="Proteomes" id="UP001218638">
    <property type="component" value="Chromosome"/>
</dbReference>
<evidence type="ECO:0000259" key="1">
    <source>
        <dbReference type="Pfam" id="PF10703"/>
    </source>
</evidence>
<dbReference type="KEGG" id="slom:PXH66_18250"/>
<evidence type="ECO:0000313" key="3">
    <source>
        <dbReference type="Proteomes" id="UP001218638"/>
    </source>
</evidence>
<proteinExistence type="predicted"/>
<dbReference type="EMBL" id="CP119075">
    <property type="protein sequence ID" value="WED64283.1"/>
    <property type="molecule type" value="Genomic_DNA"/>
</dbReference>
<organism evidence="2 3">
    <name type="scientific">Synoicihabitans lomoniglobus</name>
    <dbReference type="NCBI Taxonomy" id="2909285"/>
    <lineage>
        <taxon>Bacteria</taxon>
        <taxon>Pseudomonadati</taxon>
        <taxon>Verrucomicrobiota</taxon>
        <taxon>Opitutia</taxon>
        <taxon>Opitutales</taxon>
        <taxon>Opitutaceae</taxon>
        <taxon>Synoicihabitans</taxon>
    </lineage>
</organism>
<name>A0AAE9ZXD1_9BACT</name>
<dbReference type="AlphaFoldDB" id="A0AAE9ZXD1"/>
<reference evidence="2" key="1">
    <citation type="submission" date="2023-03" db="EMBL/GenBank/DDBJ databases">
        <title>Lomoglobus Profundus gen. nov., sp. nov., a novel member of the phylum Verrucomicrobia, isolated from deep-marine sediment of South China Sea.</title>
        <authorList>
            <person name="Ahmad T."/>
            <person name="Ishaq S.E."/>
            <person name="Wang F."/>
        </authorList>
    </citation>
    <scope>NUCLEOTIDE SEQUENCE</scope>
    <source>
        <strain evidence="2">LMO-M01</strain>
    </source>
</reference>